<organism evidence="2 3">
    <name type="scientific">Vanilla planifolia</name>
    <name type="common">Vanilla</name>
    <dbReference type="NCBI Taxonomy" id="51239"/>
    <lineage>
        <taxon>Eukaryota</taxon>
        <taxon>Viridiplantae</taxon>
        <taxon>Streptophyta</taxon>
        <taxon>Embryophyta</taxon>
        <taxon>Tracheophyta</taxon>
        <taxon>Spermatophyta</taxon>
        <taxon>Magnoliopsida</taxon>
        <taxon>Liliopsida</taxon>
        <taxon>Asparagales</taxon>
        <taxon>Orchidaceae</taxon>
        <taxon>Vanilloideae</taxon>
        <taxon>Vanilleae</taxon>
        <taxon>Vanilla</taxon>
    </lineage>
</organism>
<accession>A0A835UED2</accession>
<keyword evidence="3" id="KW-1185">Reference proteome</keyword>
<name>A0A835UED2_VANPL</name>
<proteinExistence type="predicted"/>
<dbReference type="OrthoDB" id="185373at2759"/>
<evidence type="ECO:0000313" key="2">
    <source>
        <dbReference type="EMBL" id="KAG0458050.1"/>
    </source>
</evidence>
<evidence type="ECO:0000256" key="1">
    <source>
        <dbReference type="SAM" id="MobiDB-lite"/>
    </source>
</evidence>
<comment type="caution">
    <text evidence="2">The sequence shown here is derived from an EMBL/GenBank/DDBJ whole genome shotgun (WGS) entry which is preliminary data.</text>
</comment>
<dbReference type="Proteomes" id="UP000636800">
    <property type="component" value="Chromosome 12"/>
</dbReference>
<sequence length="100" mass="11613">MHLFQNWKYLPSSLWAPFREVISYVPHQADLSTEPIDEVRRLLEQRAEIHGLSARNESPELIRRPRFPLTVRPASMARGSPAEHRGEAPRGSRFAGDRRR</sequence>
<feature type="region of interest" description="Disordered" evidence="1">
    <location>
        <begin position="75"/>
        <end position="100"/>
    </location>
</feature>
<feature type="compositionally biased region" description="Basic and acidic residues" evidence="1">
    <location>
        <begin position="81"/>
        <end position="100"/>
    </location>
</feature>
<protein>
    <submittedName>
        <fullName evidence="2">Uncharacterized protein</fullName>
    </submittedName>
</protein>
<reference evidence="2 3" key="1">
    <citation type="journal article" date="2020" name="Nat. Food">
        <title>A phased Vanilla planifolia genome enables genetic improvement of flavour and production.</title>
        <authorList>
            <person name="Hasing T."/>
            <person name="Tang H."/>
            <person name="Brym M."/>
            <person name="Khazi F."/>
            <person name="Huang T."/>
            <person name="Chambers A.H."/>
        </authorList>
    </citation>
    <scope>NUCLEOTIDE SEQUENCE [LARGE SCALE GENOMIC DNA]</scope>
    <source>
        <tissue evidence="2">Leaf</tissue>
    </source>
</reference>
<dbReference type="EMBL" id="JADCNL010000012">
    <property type="protein sequence ID" value="KAG0458050.1"/>
    <property type="molecule type" value="Genomic_DNA"/>
</dbReference>
<gene>
    <name evidence="2" type="ORF">HPP92_023207</name>
</gene>
<evidence type="ECO:0000313" key="3">
    <source>
        <dbReference type="Proteomes" id="UP000636800"/>
    </source>
</evidence>
<dbReference type="AlphaFoldDB" id="A0A835UED2"/>